<comment type="caution">
    <text evidence="2">The sequence shown here is derived from an EMBL/GenBank/DDBJ whole genome shotgun (WGS) entry which is preliminary data.</text>
</comment>
<dbReference type="AlphaFoldDB" id="A0A919AE35"/>
<accession>A0A919AE35</accession>
<dbReference type="Pfam" id="PF00903">
    <property type="entry name" value="Glyoxalase"/>
    <property type="match status" value="1"/>
</dbReference>
<reference evidence="2" key="1">
    <citation type="journal article" date="2014" name="Int. J. Syst. Evol. Microbiol.">
        <title>Complete genome sequence of Corynebacterium casei LMG S-19264T (=DSM 44701T), isolated from a smear-ripened cheese.</title>
        <authorList>
            <consortium name="US DOE Joint Genome Institute (JGI-PGF)"/>
            <person name="Walter F."/>
            <person name="Albersmeier A."/>
            <person name="Kalinowski J."/>
            <person name="Ruckert C."/>
        </authorList>
    </citation>
    <scope>NUCLEOTIDE SEQUENCE</scope>
    <source>
        <strain evidence="2">JCM 4477</strain>
    </source>
</reference>
<reference evidence="2" key="2">
    <citation type="submission" date="2020-09" db="EMBL/GenBank/DDBJ databases">
        <authorList>
            <person name="Sun Q."/>
            <person name="Ohkuma M."/>
        </authorList>
    </citation>
    <scope>NUCLEOTIDE SEQUENCE</scope>
    <source>
        <strain evidence="2">JCM 4477</strain>
    </source>
</reference>
<sequence length="219" mass="22450">MTDMASIDSVTLEVADPTAARRFLTTAFGPDPRIGLSTAEAPATGFRGFTLSLVTSQPADVRALSDAAVAAGAEVLKPAAKSLWGYGGVVRDPDGTIWQLVSSAKKDTGPATGRVDEIVLLLGVADVAASKRFYVGQGLTVAKSFGGKYAEFASGPDTVKLALYKRRGLAKLAGVAAEGTGSHRIAIGSAAGPFTDPDGFVWEAVSPAGVGGPQKTRQR</sequence>
<keyword evidence="3" id="KW-1185">Reference proteome</keyword>
<dbReference type="Proteomes" id="UP000630718">
    <property type="component" value="Unassembled WGS sequence"/>
</dbReference>
<proteinExistence type="predicted"/>
<dbReference type="InterPro" id="IPR029068">
    <property type="entry name" value="Glyas_Bleomycin-R_OHBP_Dase"/>
</dbReference>
<evidence type="ECO:0000313" key="3">
    <source>
        <dbReference type="Proteomes" id="UP000630718"/>
    </source>
</evidence>
<dbReference type="EMBL" id="BNBI01000005">
    <property type="protein sequence ID" value="GHF01700.1"/>
    <property type="molecule type" value="Genomic_DNA"/>
</dbReference>
<evidence type="ECO:0000259" key="1">
    <source>
        <dbReference type="Pfam" id="PF00903"/>
    </source>
</evidence>
<gene>
    <name evidence="2" type="ORF">GCM10018772_28250</name>
</gene>
<dbReference type="InterPro" id="IPR004360">
    <property type="entry name" value="Glyas_Fos-R_dOase_dom"/>
</dbReference>
<evidence type="ECO:0000313" key="2">
    <source>
        <dbReference type="EMBL" id="GHF01700.1"/>
    </source>
</evidence>
<dbReference type="Gene3D" id="3.10.180.10">
    <property type="entry name" value="2,3-Dihydroxybiphenyl 1,2-Dioxygenase, domain 1"/>
    <property type="match status" value="2"/>
</dbReference>
<organism evidence="2 3">
    <name type="scientific">Streptomyces fumanus</name>
    <dbReference type="NCBI Taxonomy" id="67302"/>
    <lineage>
        <taxon>Bacteria</taxon>
        <taxon>Bacillati</taxon>
        <taxon>Actinomycetota</taxon>
        <taxon>Actinomycetes</taxon>
        <taxon>Kitasatosporales</taxon>
        <taxon>Streptomycetaceae</taxon>
        <taxon>Streptomyces</taxon>
    </lineage>
</organism>
<feature type="domain" description="Glyoxalase/fosfomycin resistance/dioxygenase" evidence="1">
    <location>
        <begin position="37"/>
        <end position="100"/>
    </location>
</feature>
<name>A0A919AE35_9ACTN</name>
<dbReference type="PANTHER" id="PTHR36503">
    <property type="entry name" value="BLR2520 PROTEIN"/>
    <property type="match status" value="1"/>
</dbReference>
<dbReference type="SUPFAM" id="SSF54593">
    <property type="entry name" value="Glyoxalase/Bleomycin resistance protein/Dihydroxybiphenyl dioxygenase"/>
    <property type="match status" value="2"/>
</dbReference>
<protein>
    <recommendedName>
        <fullName evidence="1">Glyoxalase/fosfomycin resistance/dioxygenase domain-containing protein</fullName>
    </recommendedName>
</protein>
<dbReference type="PANTHER" id="PTHR36503:SF1">
    <property type="entry name" value="BLR2520 PROTEIN"/>
    <property type="match status" value="1"/>
</dbReference>